<keyword evidence="7" id="KW-1185">Reference proteome</keyword>
<reference evidence="7" key="1">
    <citation type="journal article" date="2019" name="Int. J. Syst. Evol. Microbiol.">
        <title>The Global Catalogue of Microorganisms (GCM) 10K type strain sequencing project: providing services to taxonomists for standard genome sequencing and annotation.</title>
        <authorList>
            <consortium name="The Broad Institute Genomics Platform"/>
            <consortium name="The Broad Institute Genome Sequencing Center for Infectious Disease"/>
            <person name="Wu L."/>
            <person name="Ma J."/>
        </authorList>
    </citation>
    <scope>NUCLEOTIDE SEQUENCE [LARGE SCALE GENOMIC DNA]</scope>
    <source>
        <strain evidence="7">CCUG 43114</strain>
    </source>
</reference>
<gene>
    <name evidence="6" type="ORF">ACFPJ6_01530</name>
</gene>
<evidence type="ECO:0000256" key="2">
    <source>
        <dbReference type="ARBA" id="ARBA00022723"/>
    </source>
</evidence>
<dbReference type="RefSeq" id="WP_377002193.1">
    <property type="nucleotide sequence ID" value="NZ_JBHSLD010000001.1"/>
</dbReference>
<dbReference type="InterPro" id="IPR002716">
    <property type="entry name" value="PIN_dom"/>
</dbReference>
<keyword evidence="1" id="KW-0540">Nuclease</keyword>
<evidence type="ECO:0000313" key="6">
    <source>
        <dbReference type="EMBL" id="MFC5379462.1"/>
    </source>
</evidence>
<sequence>MADDSRRGASSLDQGRRGTAAGLRRLGDGRVILDSSALAAVVLGEPLAPAILRAIGASDEVSVGAPTLVEASIVLRARAGEPGTAGLDRLLVAGEVDVIPLAAGHVPVALSRPSHERCGCLGPGDEEAVLAWSVPPSAG</sequence>
<keyword evidence="2" id="KW-0479">Metal-binding</keyword>
<name>A0ABW0GJE6_9MICO</name>
<evidence type="ECO:0000259" key="5">
    <source>
        <dbReference type="Pfam" id="PF01850"/>
    </source>
</evidence>
<dbReference type="CDD" id="cd09871">
    <property type="entry name" value="PIN_MtVapC28-VapC30-like"/>
    <property type="match status" value="1"/>
</dbReference>
<keyword evidence="3" id="KW-0378">Hydrolase</keyword>
<evidence type="ECO:0000313" key="7">
    <source>
        <dbReference type="Proteomes" id="UP001596122"/>
    </source>
</evidence>
<comment type="caution">
    <text evidence="6">The sequence shown here is derived from an EMBL/GenBank/DDBJ whole genome shotgun (WGS) entry which is preliminary data.</text>
</comment>
<dbReference type="Pfam" id="PF01850">
    <property type="entry name" value="PIN"/>
    <property type="match status" value="1"/>
</dbReference>
<feature type="domain" description="PIN" evidence="5">
    <location>
        <begin position="31"/>
        <end position="125"/>
    </location>
</feature>
<keyword evidence="4" id="KW-0460">Magnesium</keyword>
<proteinExistence type="predicted"/>
<dbReference type="Gene3D" id="3.40.50.1010">
    <property type="entry name" value="5'-nuclease"/>
    <property type="match status" value="1"/>
</dbReference>
<accession>A0ABW0GJE6</accession>
<evidence type="ECO:0000256" key="1">
    <source>
        <dbReference type="ARBA" id="ARBA00022722"/>
    </source>
</evidence>
<evidence type="ECO:0000256" key="4">
    <source>
        <dbReference type="ARBA" id="ARBA00022842"/>
    </source>
</evidence>
<organism evidence="6 7">
    <name type="scientific">Aquipuribacter nitratireducens</name>
    <dbReference type="NCBI Taxonomy" id="650104"/>
    <lineage>
        <taxon>Bacteria</taxon>
        <taxon>Bacillati</taxon>
        <taxon>Actinomycetota</taxon>
        <taxon>Actinomycetes</taxon>
        <taxon>Micrococcales</taxon>
        <taxon>Intrasporangiaceae</taxon>
        <taxon>Aquipuribacter</taxon>
    </lineage>
</organism>
<dbReference type="EMBL" id="JBHSLD010000001">
    <property type="protein sequence ID" value="MFC5379462.1"/>
    <property type="molecule type" value="Genomic_DNA"/>
</dbReference>
<dbReference type="Proteomes" id="UP001596122">
    <property type="component" value="Unassembled WGS sequence"/>
</dbReference>
<protein>
    <submittedName>
        <fullName evidence="6">Type II toxin-antitoxin system VapC family toxin</fullName>
    </submittedName>
</protein>
<evidence type="ECO:0000256" key="3">
    <source>
        <dbReference type="ARBA" id="ARBA00022801"/>
    </source>
</evidence>